<dbReference type="Proteomes" id="UP001319080">
    <property type="component" value="Unassembled WGS sequence"/>
</dbReference>
<protein>
    <recommendedName>
        <fullName evidence="3">Lipoprotein</fullName>
    </recommendedName>
</protein>
<dbReference type="AlphaFoldDB" id="A0AAP2E2F6"/>
<dbReference type="PROSITE" id="PS51257">
    <property type="entry name" value="PROKAR_LIPOPROTEIN"/>
    <property type="match status" value="1"/>
</dbReference>
<name>A0AAP2E2F6_9BACT</name>
<evidence type="ECO:0000313" key="1">
    <source>
        <dbReference type="EMBL" id="MBT1711751.1"/>
    </source>
</evidence>
<reference evidence="1 2" key="1">
    <citation type="submission" date="2021-05" db="EMBL/GenBank/DDBJ databases">
        <title>A Polyphasic approach of four new species of the genus Ohtaekwangia: Ohtaekwangia histidinii sp. nov., Ohtaekwangia cretensis sp. nov., Ohtaekwangia indiensis sp. nov., Ohtaekwangia reichenbachii sp. nov. from diverse environment.</title>
        <authorList>
            <person name="Octaviana S."/>
        </authorList>
    </citation>
    <scope>NUCLEOTIDE SEQUENCE [LARGE SCALE GENOMIC DNA]</scope>
    <source>
        <strain evidence="1 2">PWU5</strain>
    </source>
</reference>
<dbReference type="EMBL" id="JAHESE010000040">
    <property type="protein sequence ID" value="MBT1711751.1"/>
    <property type="molecule type" value="Genomic_DNA"/>
</dbReference>
<accession>A0AAP2E2F6</accession>
<organism evidence="1 2">
    <name type="scientific">Dawidia cretensis</name>
    <dbReference type="NCBI Taxonomy" id="2782350"/>
    <lineage>
        <taxon>Bacteria</taxon>
        <taxon>Pseudomonadati</taxon>
        <taxon>Bacteroidota</taxon>
        <taxon>Cytophagia</taxon>
        <taxon>Cytophagales</taxon>
        <taxon>Chryseotaleaceae</taxon>
        <taxon>Dawidia</taxon>
    </lineage>
</organism>
<gene>
    <name evidence="1" type="ORF">KK062_26150</name>
</gene>
<evidence type="ECO:0008006" key="3">
    <source>
        <dbReference type="Google" id="ProtNLM"/>
    </source>
</evidence>
<evidence type="ECO:0000313" key="2">
    <source>
        <dbReference type="Proteomes" id="UP001319080"/>
    </source>
</evidence>
<comment type="caution">
    <text evidence="1">The sequence shown here is derived from an EMBL/GenBank/DDBJ whole genome shotgun (WGS) entry which is preliminary data.</text>
</comment>
<proteinExistence type="predicted"/>
<keyword evidence="2" id="KW-1185">Reference proteome</keyword>
<dbReference type="RefSeq" id="WP_254087322.1">
    <property type="nucleotide sequence ID" value="NZ_JAHESE010000040.1"/>
</dbReference>
<sequence length="307" mass="34622">MKQTIFILFLSCLTFYACHSQDKKKGVVAPDPTHVDGKNTRLTEQDMENLRKKSIGISLDEALTDISNLLKNPDPSLQKLAGHAIGGIFCVKDFFPPAASDTLGVLMWYCLNETTQPTTYPKFFLSIEQIGERQVDSTLTPTRKVLQLPSRSYPYEGRGKDTAAVHAFLKKLDDIPACTTGLTNVFPNIPTQQTYITEYRNYVRVNPNTRGREHTDMDWAYFQNNIDSVVNKKTLTHLITQAPDIRYIRYFFGYNSGKQGLNTIRVILFAVDDKGRTITQINDKGKAKDAYIVQKSIPPVGLLSTSR</sequence>